<reference evidence="1 2" key="1">
    <citation type="journal article" date="2016" name="Genome Announc.">
        <title>Draft Genome Sequences of Five Rapidly Growing Mycobacterium Species, M. thermoresistibile, M. fortuitum subsp. acetamidolyticum, M. canariasense, M. brisbanense, and M. novocastrense.</title>
        <authorList>
            <person name="Katahira K."/>
            <person name="Ogura Y."/>
            <person name="Gotoh Y."/>
            <person name="Hayashi T."/>
        </authorList>
    </citation>
    <scope>NUCLEOTIDE SEQUENCE [LARGE SCALE GENOMIC DNA]</scope>
    <source>
        <strain evidence="1 2">JCM6362</strain>
    </source>
</reference>
<dbReference type="EMBL" id="BCTB01000009">
    <property type="protein sequence ID" value="GAT14446.1"/>
    <property type="molecule type" value="Genomic_DNA"/>
</dbReference>
<dbReference type="RefSeq" id="WP_003924797.1">
    <property type="nucleotide sequence ID" value="NZ_BCTB01000009.1"/>
</dbReference>
<dbReference type="Proteomes" id="UP000069654">
    <property type="component" value="Unassembled WGS sequence"/>
</dbReference>
<gene>
    <name evidence="1" type="ORF">RMCT_1416</name>
</gene>
<proteinExistence type="predicted"/>
<reference evidence="2" key="2">
    <citation type="submission" date="2016-02" db="EMBL/GenBank/DDBJ databases">
        <title>Draft genome sequence of five rapidly growing Mycobacterium species.</title>
        <authorList>
            <person name="Katahira K."/>
            <person name="Gotou Y."/>
            <person name="Iida K."/>
            <person name="Ogura Y."/>
            <person name="Hayashi T."/>
        </authorList>
    </citation>
    <scope>NUCLEOTIDE SEQUENCE [LARGE SCALE GENOMIC DNA]</scope>
    <source>
        <strain evidence="2">JCM6362</strain>
    </source>
</reference>
<accession>A0A100XD85</accession>
<sequence length="83" mass="8867">MNAFTSERPSDTGSTGVTVQTRVRVYPGTDAEARGVVVQDFGDTVGYGLDTDDRPSGEKACRWAVMLDAGDLVLVDNEDLIAD</sequence>
<name>A0A100XD85_MYCTH</name>
<evidence type="ECO:0000313" key="1">
    <source>
        <dbReference type="EMBL" id="GAT14446.1"/>
    </source>
</evidence>
<comment type="caution">
    <text evidence="1">The sequence shown here is derived from an EMBL/GenBank/DDBJ whole genome shotgun (WGS) entry which is preliminary data.</text>
</comment>
<evidence type="ECO:0000313" key="2">
    <source>
        <dbReference type="Proteomes" id="UP000069654"/>
    </source>
</evidence>
<dbReference type="AlphaFoldDB" id="A0A100XD85"/>
<organism evidence="1 2">
    <name type="scientific">Mycolicibacterium thermoresistibile</name>
    <name type="common">Mycobacterium thermoresistibile</name>
    <dbReference type="NCBI Taxonomy" id="1797"/>
    <lineage>
        <taxon>Bacteria</taxon>
        <taxon>Bacillati</taxon>
        <taxon>Actinomycetota</taxon>
        <taxon>Actinomycetes</taxon>
        <taxon>Mycobacteriales</taxon>
        <taxon>Mycobacteriaceae</taxon>
        <taxon>Mycolicibacterium</taxon>
    </lineage>
</organism>
<protein>
    <submittedName>
        <fullName evidence="1">Uncharacterized protein</fullName>
    </submittedName>
</protein>